<evidence type="ECO:0000256" key="4">
    <source>
        <dbReference type="ARBA" id="ARBA00023136"/>
    </source>
</evidence>
<organism evidence="7">
    <name type="scientific">bioreactor metagenome</name>
    <dbReference type="NCBI Taxonomy" id="1076179"/>
    <lineage>
        <taxon>unclassified sequences</taxon>
        <taxon>metagenomes</taxon>
        <taxon>ecological metagenomes</taxon>
    </lineage>
</organism>
<dbReference type="PANTHER" id="PTHR31102:SF1">
    <property type="entry name" value="CATION_H+ EXCHANGER DOMAIN-CONTAINING PROTEIN"/>
    <property type="match status" value="1"/>
</dbReference>
<dbReference type="GO" id="GO:1902600">
    <property type="term" value="P:proton transmembrane transport"/>
    <property type="evidence" value="ECO:0007669"/>
    <property type="project" value="InterPro"/>
</dbReference>
<dbReference type="EMBL" id="VSSQ01063005">
    <property type="protein sequence ID" value="MPN16102.1"/>
    <property type="molecule type" value="Genomic_DNA"/>
</dbReference>
<keyword evidence="4 5" id="KW-0472">Membrane</keyword>
<feature type="transmembrane region" description="Helical" evidence="5">
    <location>
        <begin position="38"/>
        <end position="59"/>
    </location>
</feature>
<name>A0A645FR59_9ZZZZ</name>
<dbReference type="InterPro" id="IPR051843">
    <property type="entry name" value="CPA1_transporter"/>
</dbReference>
<feature type="transmembrane region" description="Helical" evidence="5">
    <location>
        <begin position="71"/>
        <end position="87"/>
    </location>
</feature>
<feature type="transmembrane region" description="Helical" evidence="5">
    <location>
        <begin position="154"/>
        <end position="172"/>
    </location>
</feature>
<evidence type="ECO:0000256" key="3">
    <source>
        <dbReference type="ARBA" id="ARBA00022989"/>
    </source>
</evidence>
<comment type="caution">
    <text evidence="7">The sequence shown here is derived from an EMBL/GenBank/DDBJ whole genome shotgun (WGS) entry which is preliminary data.</text>
</comment>
<dbReference type="GO" id="GO:0015297">
    <property type="term" value="F:antiporter activity"/>
    <property type="evidence" value="ECO:0007669"/>
    <property type="project" value="InterPro"/>
</dbReference>
<dbReference type="InterPro" id="IPR006153">
    <property type="entry name" value="Cation/H_exchanger_TM"/>
</dbReference>
<sequence>MVWAGASLDDVTVIVAYSIVLGLYAGNDTNLARDLLSIPFSILFAIAFGFGIGLLLIRIFERINPRATKRALAILGISIFLVHLGTFLEARHIPFAALLSVMAIGFIILEKREAMAHELSAKYGKIWIFAQIILFAMVGSQVDFASARFAGFKGVALILIALAGRSVGTYLCTLGSGFNAKEKLFIVISYLPKATVQAAIGSGPLFLMMEKGMPLQPGKIILAVAVMSILITAPLGSLAISWAGEHLLSDDTRAHISSLSAVEESEGDYALMKD</sequence>
<evidence type="ECO:0000259" key="6">
    <source>
        <dbReference type="Pfam" id="PF00999"/>
    </source>
</evidence>
<protein>
    <recommendedName>
        <fullName evidence="6">Cation/H+ exchanger transmembrane domain-containing protein</fullName>
    </recommendedName>
</protein>
<evidence type="ECO:0000313" key="7">
    <source>
        <dbReference type="EMBL" id="MPN16102.1"/>
    </source>
</evidence>
<feature type="transmembrane region" description="Helical" evidence="5">
    <location>
        <begin position="7"/>
        <end position="26"/>
    </location>
</feature>
<dbReference type="AlphaFoldDB" id="A0A645FR59"/>
<feature type="transmembrane region" description="Helical" evidence="5">
    <location>
        <begin position="123"/>
        <end position="142"/>
    </location>
</feature>
<dbReference type="Pfam" id="PF00999">
    <property type="entry name" value="Na_H_Exchanger"/>
    <property type="match status" value="1"/>
</dbReference>
<reference evidence="7" key="1">
    <citation type="submission" date="2019-08" db="EMBL/GenBank/DDBJ databases">
        <authorList>
            <person name="Kucharzyk K."/>
            <person name="Murdoch R.W."/>
            <person name="Higgins S."/>
            <person name="Loffler F."/>
        </authorList>
    </citation>
    <scope>NUCLEOTIDE SEQUENCE</scope>
</reference>
<keyword evidence="2 5" id="KW-0812">Transmembrane</keyword>
<evidence type="ECO:0000256" key="2">
    <source>
        <dbReference type="ARBA" id="ARBA00022692"/>
    </source>
</evidence>
<accession>A0A645FR59</accession>
<gene>
    <name evidence="7" type="ORF">SDC9_163440</name>
</gene>
<proteinExistence type="predicted"/>
<evidence type="ECO:0000256" key="1">
    <source>
        <dbReference type="ARBA" id="ARBA00004141"/>
    </source>
</evidence>
<evidence type="ECO:0000256" key="5">
    <source>
        <dbReference type="SAM" id="Phobius"/>
    </source>
</evidence>
<dbReference type="PANTHER" id="PTHR31102">
    <property type="match status" value="1"/>
</dbReference>
<dbReference type="GO" id="GO:0016020">
    <property type="term" value="C:membrane"/>
    <property type="evidence" value="ECO:0007669"/>
    <property type="project" value="UniProtKB-SubCell"/>
</dbReference>
<keyword evidence="3 5" id="KW-1133">Transmembrane helix</keyword>
<feature type="transmembrane region" description="Helical" evidence="5">
    <location>
        <begin position="184"/>
        <end position="208"/>
    </location>
</feature>
<feature type="domain" description="Cation/H+ exchanger transmembrane" evidence="6">
    <location>
        <begin position="5"/>
        <end position="242"/>
    </location>
</feature>
<comment type="subcellular location">
    <subcellularLocation>
        <location evidence="1">Membrane</location>
        <topology evidence="1">Multi-pass membrane protein</topology>
    </subcellularLocation>
</comment>
<feature type="transmembrane region" description="Helical" evidence="5">
    <location>
        <begin position="220"/>
        <end position="243"/>
    </location>
</feature>
<feature type="transmembrane region" description="Helical" evidence="5">
    <location>
        <begin position="93"/>
        <end position="111"/>
    </location>
</feature>